<dbReference type="EMBL" id="CADCWO010000056">
    <property type="protein sequence ID" value="CAA9564291.1"/>
    <property type="molecule type" value="Genomic_DNA"/>
</dbReference>
<protein>
    <submittedName>
        <fullName evidence="1">Uncharacterized protein</fullName>
    </submittedName>
</protein>
<sequence length="62" mass="6860">MVRTGERVIHQTTGQIGEVIGYGHKIFNSAYETTLKVLVASSNSGKQLQEDLYSAWTKCQDA</sequence>
<evidence type="ECO:0000313" key="1">
    <source>
        <dbReference type="EMBL" id="CAA9564291.1"/>
    </source>
</evidence>
<accession>A0A6J4V4A8</accession>
<dbReference type="AlphaFoldDB" id="A0A6J4V4A8"/>
<proteinExistence type="predicted"/>
<name>A0A6J4V4A8_9CYAN</name>
<reference evidence="1" key="1">
    <citation type="submission" date="2020-02" db="EMBL/GenBank/DDBJ databases">
        <authorList>
            <person name="Meier V. D."/>
        </authorList>
    </citation>
    <scope>NUCLEOTIDE SEQUENCE</scope>
    <source>
        <strain evidence="1">AVDCRST_MAG81</strain>
    </source>
</reference>
<organism evidence="1">
    <name type="scientific">uncultured Synechococcales cyanobacterium</name>
    <dbReference type="NCBI Taxonomy" id="1936017"/>
    <lineage>
        <taxon>Bacteria</taxon>
        <taxon>Bacillati</taxon>
        <taxon>Cyanobacteriota</taxon>
        <taxon>Cyanophyceae</taxon>
        <taxon>Synechococcales</taxon>
        <taxon>environmental samples</taxon>
    </lineage>
</organism>
<gene>
    <name evidence="1" type="ORF">AVDCRST_MAG81-1073</name>
</gene>